<gene>
    <name evidence="2" type="ORF">BKG76_19545</name>
</gene>
<evidence type="ECO:0000313" key="3">
    <source>
        <dbReference type="Proteomes" id="UP000179616"/>
    </source>
</evidence>
<dbReference type="Pfam" id="PF12502">
    <property type="entry name" value="DUF3710"/>
    <property type="match status" value="1"/>
</dbReference>
<evidence type="ECO:0000313" key="2">
    <source>
        <dbReference type="EMBL" id="OHU18746.1"/>
    </source>
</evidence>
<proteinExistence type="predicted"/>
<dbReference type="STRING" id="948102.BKG76_19545"/>
<sequence>MALHRSGGLNDLDDAADASASGSGPDETFDGPYEIEDFDSAEDAGIGRLDLGSVLIPVPEAGQIQVELTAAGTPGAVFVLTPNGRYSVAAYAAPKSAGLWREIAGELAESLRKEAAEVSITDGPWGREVVGVAEGGSVRFIGVDGYRWMIRCVLQGPAETFDALAQEAREAVADTVVRRDESPYPVRTPLPVALPAPMLEQLQQAQAQAMAQAETEALAQEPAPQDDPTPVARRSVSGSAMQQLRSTITGG</sequence>
<name>A0A1S1L4H6_9MYCO</name>
<dbReference type="EMBL" id="MLIK01000024">
    <property type="protein sequence ID" value="OHU18746.1"/>
    <property type="molecule type" value="Genomic_DNA"/>
</dbReference>
<dbReference type="AlphaFoldDB" id="A0A1S1L4H6"/>
<evidence type="ECO:0000256" key="1">
    <source>
        <dbReference type="SAM" id="MobiDB-lite"/>
    </source>
</evidence>
<feature type="compositionally biased region" description="Low complexity" evidence="1">
    <location>
        <begin position="208"/>
        <end position="223"/>
    </location>
</feature>
<accession>A0A1S1L4H6</accession>
<dbReference type="GeneID" id="57169011"/>
<dbReference type="RefSeq" id="WP_070939401.1">
    <property type="nucleotide sequence ID" value="NZ_MLIK01000024.1"/>
</dbReference>
<organism evidence="2 3">
    <name type="scientific">Mycobacteroides franklinii</name>
    <dbReference type="NCBI Taxonomy" id="948102"/>
    <lineage>
        <taxon>Bacteria</taxon>
        <taxon>Bacillati</taxon>
        <taxon>Actinomycetota</taxon>
        <taxon>Actinomycetes</taxon>
        <taxon>Mycobacteriales</taxon>
        <taxon>Mycobacteriaceae</taxon>
        <taxon>Mycobacteroides</taxon>
    </lineage>
</organism>
<comment type="caution">
    <text evidence="2">The sequence shown here is derived from an EMBL/GenBank/DDBJ whole genome shotgun (WGS) entry which is preliminary data.</text>
</comment>
<dbReference type="Proteomes" id="UP000179616">
    <property type="component" value="Unassembled WGS sequence"/>
</dbReference>
<feature type="region of interest" description="Disordered" evidence="1">
    <location>
        <begin position="208"/>
        <end position="251"/>
    </location>
</feature>
<reference evidence="2 3" key="1">
    <citation type="submission" date="2016-10" db="EMBL/GenBank/DDBJ databases">
        <title>Evaluation of Human, Veterinary and Environmental Mycobacterium chelonae Isolates by Core Genome Phylogenomic Analysis, Targeted Gene Comparison, and Anti-microbial Susceptibility Patterns: A Tale of Mistaken Identities.</title>
        <authorList>
            <person name="Fogelson S.B."/>
            <person name="Camus A.C."/>
            <person name="Lorenz W."/>
            <person name="Vasireddy R."/>
            <person name="Vasireddy S."/>
            <person name="Smith T."/>
            <person name="Brown-Elliott B.A."/>
            <person name="Wallace R.J.Jr."/>
            <person name="Hasan N.A."/>
            <person name="Reischl U."/>
            <person name="Sanchez S."/>
        </authorList>
    </citation>
    <scope>NUCLEOTIDE SEQUENCE [LARGE SCALE GENOMIC DNA]</scope>
    <source>
        <strain evidence="2 3">1559</strain>
    </source>
</reference>
<dbReference type="InterPro" id="IPR022183">
    <property type="entry name" value="DUF3710"/>
</dbReference>
<protein>
    <recommendedName>
        <fullName evidence="4">DUF3710 domain-containing protein</fullName>
    </recommendedName>
</protein>
<feature type="compositionally biased region" description="Low complexity" evidence="1">
    <location>
        <begin position="1"/>
        <end position="10"/>
    </location>
</feature>
<evidence type="ECO:0008006" key="4">
    <source>
        <dbReference type="Google" id="ProtNLM"/>
    </source>
</evidence>
<feature type="compositionally biased region" description="Polar residues" evidence="1">
    <location>
        <begin position="236"/>
        <end position="251"/>
    </location>
</feature>
<feature type="region of interest" description="Disordered" evidence="1">
    <location>
        <begin position="1"/>
        <end position="34"/>
    </location>
</feature>
<dbReference type="OrthoDB" id="8480367at2"/>